<reference evidence="3" key="1">
    <citation type="submission" date="2019-12" db="EMBL/GenBank/DDBJ databases">
        <title>Comparative genomics gives insights into the taxonomy of the Azoarcus-Aromatoleum group and reveals separate origins of nif in the plant-associated Azoarcus and non-plant-associated Aromatoleum sub-groups.</title>
        <authorList>
            <person name="Lafos M."/>
            <person name="Maluk M."/>
            <person name="Batista M."/>
            <person name="Junghare M."/>
            <person name="Carmona M."/>
            <person name="Faoro H."/>
            <person name="Cruz L.M."/>
            <person name="Battistoni F."/>
            <person name="De Souza E."/>
            <person name="Pedrosa F."/>
            <person name="Chen W.-M."/>
            <person name="Poole P.S."/>
            <person name="Dixon R.A."/>
            <person name="James E.K."/>
        </authorList>
    </citation>
    <scope>NUCLEOTIDE SEQUENCE</scope>
    <source>
        <strain evidence="3">NSC3</strain>
    </source>
</reference>
<organism evidence="3 4">
    <name type="scientific">Azoarcus taiwanensis</name>
    <dbReference type="NCBI Taxonomy" id="666964"/>
    <lineage>
        <taxon>Bacteria</taxon>
        <taxon>Pseudomonadati</taxon>
        <taxon>Pseudomonadota</taxon>
        <taxon>Betaproteobacteria</taxon>
        <taxon>Rhodocyclales</taxon>
        <taxon>Zoogloeaceae</taxon>
        <taxon>Azoarcus</taxon>
    </lineage>
</organism>
<dbReference type="RefSeq" id="WP_168988455.1">
    <property type="nucleotide sequence ID" value="NZ_CAWPHM010000300.1"/>
</dbReference>
<protein>
    <submittedName>
        <fullName evidence="3">ArsC family reductase</fullName>
    </submittedName>
</protein>
<dbReference type="AlphaFoldDB" id="A0A972JBS5"/>
<dbReference type="NCBIfam" id="NF008107">
    <property type="entry name" value="PRK10853.1"/>
    <property type="match status" value="1"/>
</dbReference>
<dbReference type="EMBL" id="WTVM01000072">
    <property type="protein sequence ID" value="NMG03757.1"/>
    <property type="molecule type" value="Genomic_DNA"/>
</dbReference>
<sequence length="121" mass="13376">MKTTIYGIKNCSTMKKAFDWLNDRGVDFDFHDYKKAGIDQHTLARWCDAVGWETLVNKRGTTWRKLTPESQQIDGRDDAIALMVAHPSLIKRPVLETGGGAVLVGFDPEVLAGRVPSGATT</sequence>
<evidence type="ECO:0000313" key="3">
    <source>
        <dbReference type="EMBL" id="NMG03757.1"/>
    </source>
</evidence>
<dbReference type="InterPro" id="IPR006504">
    <property type="entry name" value="Tscrpt_reg_Spx/MgsR"/>
</dbReference>
<dbReference type="SUPFAM" id="SSF52833">
    <property type="entry name" value="Thioredoxin-like"/>
    <property type="match status" value="1"/>
</dbReference>
<dbReference type="PANTHER" id="PTHR30041">
    <property type="entry name" value="ARSENATE REDUCTASE"/>
    <property type="match status" value="1"/>
</dbReference>
<dbReference type="InterPro" id="IPR036249">
    <property type="entry name" value="Thioredoxin-like_sf"/>
</dbReference>
<dbReference type="PANTHER" id="PTHR30041:SF8">
    <property type="entry name" value="PROTEIN YFFB"/>
    <property type="match status" value="1"/>
</dbReference>
<dbReference type="InterPro" id="IPR006660">
    <property type="entry name" value="Arsenate_reductase-like"/>
</dbReference>
<accession>A0A972JBS5</accession>
<dbReference type="PROSITE" id="PS51353">
    <property type="entry name" value="ARSC"/>
    <property type="match status" value="1"/>
</dbReference>
<comment type="similarity">
    <text evidence="1 2">Belongs to the ArsC family.</text>
</comment>
<evidence type="ECO:0000256" key="1">
    <source>
        <dbReference type="ARBA" id="ARBA00007198"/>
    </source>
</evidence>
<comment type="caution">
    <text evidence="3">The sequence shown here is derived from an EMBL/GenBank/DDBJ whole genome shotgun (WGS) entry which is preliminary data.</text>
</comment>
<keyword evidence="4" id="KW-1185">Reference proteome</keyword>
<dbReference type="NCBIfam" id="TIGR01617">
    <property type="entry name" value="arsC_related"/>
    <property type="match status" value="1"/>
</dbReference>
<proteinExistence type="inferred from homology"/>
<evidence type="ECO:0000256" key="2">
    <source>
        <dbReference type="PROSITE-ProRule" id="PRU01282"/>
    </source>
</evidence>
<dbReference type="CDD" id="cd03035">
    <property type="entry name" value="ArsC_Yffb"/>
    <property type="match status" value="1"/>
</dbReference>
<gene>
    <name evidence="3" type="ORF">GPA21_12345</name>
</gene>
<evidence type="ECO:0000313" key="4">
    <source>
        <dbReference type="Proteomes" id="UP000599523"/>
    </source>
</evidence>
<dbReference type="Proteomes" id="UP000599523">
    <property type="component" value="Unassembled WGS sequence"/>
</dbReference>
<dbReference type="Pfam" id="PF03960">
    <property type="entry name" value="ArsC"/>
    <property type="match status" value="1"/>
</dbReference>
<name>A0A972JBS5_9RHOO</name>
<dbReference type="Gene3D" id="3.40.30.10">
    <property type="entry name" value="Glutaredoxin"/>
    <property type="match status" value="1"/>
</dbReference>